<dbReference type="AlphaFoldDB" id="A0A1C5IMG0"/>
<name>A0A1C5IMG0_9ACTN</name>
<dbReference type="EMBL" id="LT607753">
    <property type="protein sequence ID" value="SCG59527.1"/>
    <property type="molecule type" value="Genomic_DNA"/>
</dbReference>
<organism evidence="1 2">
    <name type="scientific">Micromonospora coxensis</name>
    <dbReference type="NCBI Taxonomy" id="356852"/>
    <lineage>
        <taxon>Bacteria</taxon>
        <taxon>Bacillati</taxon>
        <taxon>Actinomycetota</taxon>
        <taxon>Actinomycetes</taxon>
        <taxon>Micromonosporales</taxon>
        <taxon>Micromonosporaceae</taxon>
        <taxon>Micromonospora</taxon>
    </lineage>
</organism>
<dbReference type="OrthoDB" id="5193272at2"/>
<evidence type="ECO:0000313" key="2">
    <source>
        <dbReference type="Proteomes" id="UP000198215"/>
    </source>
</evidence>
<accession>A0A1C5IMG0</accession>
<sequence>MGYGFTVDEPRDGVAVGCAFDNDRMSYVRMVMIEAGVLTGDGVEAVFRLPGLEPGDESLPVGTFIGVGARVTGAQAAFIAERTRRAVSLGVISDLLEFLDDAPPSAAVREWTEQFAAFNERAASVGGYHIV</sequence>
<keyword evidence="2" id="KW-1185">Reference proteome</keyword>
<dbReference type="RefSeq" id="WP_088976566.1">
    <property type="nucleotide sequence ID" value="NZ_LT607753.1"/>
</dbReference>
<reference evidence="2" key="1">
    <citation type="submission" date="2016-06" db="EMBL/GenBank/DDBJ databases">
        <authorList>
            <person name="Varghese N."/>
            <person name="Submissions Spin"/>
        </authorList>
    </citation>
    <scope>NUCLEOTIDE SEQUENCE [LARGE SCALE GENOMIC DNA]</scope>
    <source>
        <strain evidence="2">DSM 45161</strain>
    </source>
</reference>
<gene>
    <name evidence="1" type="ORF">GA0070614_3070</name>
</gene>
<proteinExistence type="predicted"/>
<dbReference type="Proteomes" id="UP000198215">
    <property type="component" value="Chromosome I"/>
</dbReference>
<protein>
    <submittedName>
        <fullName evidence="1">Uncharacterized protein</fullName>
    </submittedName>
</protein>
<evidence type="ECO:0000313" key="1">
    <source>
        <dbReference type="EMBL" id="SCG59527.1"/>
    </source>
</evidence>